<dbReference type="SUPFAM" id="SSF49313">
    <property type="entry name" value="Cadherin-like"/>
    <property type="match status" value="1"/>
</dbReference>
<accession>A0A3S0XLH0</accession>
<dbReference type="InterPro" id="IPR013783">
    <property type="entry name" value="Ig-like_fold"/>
</dbReference>
<feature type="region of interest" description="Disordered" evidence="3">
    <location>
        <begin position="340"/>
        <end position="399"/>
    </location>
</feature>
<dbReference type="InterPro" id="IPR015919">
    <property type="entry name" value="Cadherin-like_sf"/>
</dbReference>
<keyword evidence="4" id="KW-0472">Membrane</keyword>
<dbReference type="Gene3D" id="2.60.40.10">
    <property type="entry name" value="Immunoglobulins"/>
    <property type="match status" value="1"/>
</dbReference>
<dbReference type="PROSITE" id="PS51318">
    <property type="entry name" value="TAT"/>
    <property type="match status" value="1"/>
</dbReference>
<feature type="compositionally biased region" description="Gly residues" evidence="3">
    <location>
        <begin position="364"/>
        <end position="384"/>
    </location>
</feature>
<dbReference type="Pfam" id="PF11999">
    <property type="entry name" value="Ice_binding"/>
    <property type="match status" value="1"/>
</dbReference>
<reference evidence="6 7" key="1">
    <citation type="submission" date="2018-12" db="EMBL/GenBank/DDBJ databases">
        <authorList>
            <person name="Li F."/>
        </authorList>
    </citation>
    <scope>NUCLEOTIDE SEQUENCE [LARGE SCALE GENOMIC DNA]</scope>
    <source>
        <strain evidence="6 7">EGI 6500705</strain>
    </source>
</reference>
<feature type="region of interest" description="Disordered" evidence="3">
    <location>
        <begin position="243"/>
        <end position="316"/>
    </location>
</feature>
<evidence type="ECO:0000256" key="3">
    <source>
        <dbReference type="SAM" id="MobiDB-lite"/>
    </source>
</evidence>
<feature type="transmembrane region" description="Helical" evidence="4">
    <location>
        <begin position="407"/>
        <end position="426"/>
    </location>
</feature>
<comment type="caution">
    <text evidence="6">The sequence shown here is derived from an EMBL/GenBank/DDBJ whole genome shotgun (WGS) entry which is preliminary data.</text>
</comment>
<evidence type="ECO:0000313" key="7">
    <source>
        <dbReference type="Proteomes" id="UP000274909"/>
    </source>
</evidence>
<evidence type="ECO:0000256" key="4">
    <source>
        <dbReference type="SAM" id="Phobius"/>
    </source>
</evidence>
<feature type="signal peptide" evidence="5">
    <location>
        <begin position="1"/>
        <end position="25"/>
    </location>
</feature>
<evidence type="ECO:0000313" key="6">
    <source>
        <dbReference type="EMBL" id="RUQ99108.1"/>
    </source>
</evidence>
<dbReference type="InterPro" id="IPR006311">
    <property type="entry name" value="TAT_signal"/>
</dbReference>
<dbReference type="EMBL" id="RZGZ01000003">
    <property type="protein sequence ID" value="RUQ99108.1"/>
    <property type="molecule type" value="Genomic_DNA"/>
</dbReference>
<keyword evidence="7" id="KW-1185">Reference proteome</keyword>
<protein>
    <submittedName>
        <fullName evidence="6">DUF3494 domain-containing protein</fullName>
    </submittedName>
</protein>
<evidence type="ECO:0000256" key="2">
    <source>
        <dbReference type="ARBA" id="ARBA00022729"/>
    </source>
</evidence>
<organism evidence="6 7">
    <name type="scientific">Labedella endophytica</name>
    <dbReference type="NCBI Taxonomy" id="1523160"/>
    <lineage>
        <taxon>Bacteria</taxon>
        <taxon>Bacillati</taxon>
        <taxon>Actinomycetota</taxon>
        <taxon>Actinomycetes</taxon>
        <taxon>Micrococcales</taxon>
        <taxon>Microbacteriaceae</taxon>
        <taxon>Labedella</taxon>
    </lineage>
</organism>
<dbReference type="InterPro" id="IPR021884">
    <property type="entry name" value="Ice-bd_prot"/>
</dbReference>
<proteinExistence type="inferred from homology"/>
<dbReference type="RefSeq" id="WP_127050671.1">
    <property type="nucleotide sequence ID" value="NZ_RZGZ01000003.1"/>
</dbReference>
<feature type="compositionally biased region" description="Pro residues" evidence="3">
    <location>
        <begin position="346"/>
        <end position="361"/>
    </location>
</feature>
<keyword evidence="2 5" id="KW-0732">Signal</keyword>
<keyword evidence="4" id="KW-0812">Transmembrane</keyword>
<keyword evidence="4" id="KW-1133">Transmembrane helix</keyword>
<dbReference type="GO" id="GO:0005975">
    <property type="term" value="P:carbohydrate metabolic process"/>
    <property type="evidence" value="ECO:0007669"/>
    <property type="project" value="UniProtKB-ARBA"/>
</dbReference>
<gene>
    <name evidence="6" type="ORF">ELQ94_12400</name>
</gene>
<comment type="similarity">
    <text evidence="1">Belongs to the ice-binding protein family.</text>
</comment>
<dbReference type="GO" id="GO:0005509">
    <property type="term" value="F:calcium ion binding"/>
    <property type="evidence" value="ECO:0007669"/>
    <property type="project" value="InterPro"/>
</dbReference>
<feature type="chain" id="PRO_5039605765" evidence="5">
    <location>
        <begin position="26"/>
        <end position="435"/>
    </location>
</feature>
<name>A0A3S0XLH0_9MICO</name>
<dbReference type="AlphaFoldDB" id="A0A3S0XLH0"/>
<evidence type="ECO:0000256" key="5">
    <source>
        <dbReference type="SAM" id="SignalP"/>
    </source>
</evidence>
<dbReference type="OrthoDB" id="2082707at2"/>
<dbReference type="Proteomes" id="UP000274909">
    <property type="component" value="Unassembled WGS sequence"/>
</dbReference>
<sequence length="435" mass="42636">MPTTTPSSRQLRFAAALGAATLALALVPGAAANAATTIDGPIGLGTAATYGVLASSTITNTGPTTVGGDVGLSPGSAVVGFTGPPTGGSYTGALNVANEAAATARADLTTAYNVAAGLSPNRIGLGNLGGQSLVPGVYSGTNLSLTGTLTLEGNADSVWVFQADETLITSTASDIVFNGDATSCNVFWQVGSSATLGTDSDFVGTILADQSISVTTGADIDGRLLARVGAVTLQSNDIVIPNECGEDGEVGETPSPTVGDDTPPDGTVGTPYEFEVPADGEPTPSVELGEGSTLPPGLELDDDGTISGTPTTPGEYTFEVIVSNGNEPDVTVEYDITIVPEDITPTPGPSTPPTTPTPSAPGTPGDGGGDGGDGDGSGGGGSGDGDSSDGPGDGLAYSGTEAVSGGALLWAVALTALGSLALAFRIRLRRADARS</sequence>
<dbReference type="GO" id="GO:0016020">
    <property type="term" value="C:membrane"/>
    <property type="evidence" value="ECO:0007669"/>
    <property type="project" value="InterPro"/>
</dbReference>
<evidence type="ECO:0000256" key="1">
    <source>
        <dbReference type="ARBA" id="ARBA00005445"/>
    </source>
</evidence>